<evidence type="ECO:0000256" key="2">
    <source>
        <dbReference type="SAM" id="Coils"/>
    </source>
</evidence>
<evidence type="ECO:0000256" key="3">
    <source>
        <dbReference type="SAM" id="MobiDB-lite"/>
    </source>
</evidence>
<dbReference type="GO" id="GO:0000055">
    <property type="term" value="P:ribosomal large subunit export from nucleus"/>
    <property type="evidence" value="ECO:0000318"/>
    <property type="project" value="GO_Central"/>
</dbReference>
<feature type="compositionally biased region" description="Acidic residues" evidence="3">
    <location>
        <begin position="242"/>
        <end position="253"/>
    </location>
</feature>
<keyword evidence="1" id="KW-0539">Nucleus</keyword>
<sequence>MEVTPHADLLLLQSRMKEDPGGYEAELDLQLRHFKACLGVLELEAPDTGNGSVSFAALAPDHAAAKELGDMAMFLAHVTPSYPKELAGFPHQLLNLLENASNRLPSSLRCHLAQALILLRNREKISLVEVLPVMIKLQSSGDKNLKKFVSSHLLQNISRMNRKHRNEAKNRSLQNIIFPVIQEDDEARAKHAFVLTCELYRRKVWIDPQTANAICNACFHKSPRIMIATLKFLHGYENKYDEDSDESDQEDDTPSGAVGVSKEAIYKSQHKGTVSSKKKKQAKIERAIRSLKKQQRIKAQEEKKGSFAPLEHLRDPQEFAEKLFARLQNCNEKFQVKLMMIMVISRCVGMHQLLLLSFYPHLQRYVSVPVDAVEPLLKQLVNSFVHDRSRPEIMTRDLLEDLSMYKKSREKAVSAAANSIIGLYRQVNPSLLMKKHRGRGTDLSVEPKAFGKVVVHTDVPGVELLAEQEEDENNSGECGDEDDESGREEEEESSEDEGEGSGEELEDDNEEKDEEDDEGEDDEDSGDDNEGSDEDVLETLEKELKNGETKQVATLKRKKMDGEESNLDDMSLSQLKKFAGSKLEDDEVSGDGILSNEDFRRIREIQAKREAENALSNHGLRKSLRTLHFFLSARSAHSVLLYLQANIRRKQSKEERIASSKAGRDDRGTYTSRAAVKKRKVCFSFARSLVRFCLFGFRLEA</sequence>
<name>D8T182_SELML</name>
<feature type="coiled-coil region" evidence="2">
    <location>
        <begin position="274"/>
        <end position="304"/>
    </location>
</feature>
<feature type="region of interest" description="Disordered" evidence="3">
    <location>
        <begin position="547"/>
        <end position="568"/>
    </location>
</feature>
<comment type="function">
    <text evidence="1">Required for 60S pre-ribosomal subunits export to the cytoplasm.</text>
</comment>
<dbReference type="InParanoid" id="D8T182"/>
<keyword evidence="6" id="KW-1185">Reference proteome</keyword>
<dbReference type="SUPFAM" id="SSF48371">
    <property type="entry name" value="ARM repeat"/>
    <property type="match status" value="1"/>
</dbReference>
<dbReference type="PANTHER" id="PTHR12730:SF0">
    <property type="entry name" value="PROTEIN SDA1 HOMOLOG"/>
    <property type="match status" value="1"/>
</dbReference>
<reference evidence="5 6" key="1">
    <citation type="journal article" date="2011" name="Science">
        <title>The Selaginella genome identifies genetic changes associated with the evolution of vascular plants.</title>
        <authorList>
            <person name="Banks J.A."/>
            <person name="Nishiyama T."/>
            <person name="Hasebe M."/>
            <person name="Bowman J.L."/>
            <person name="Gribskov M."/>
            <person name="dePamphilis C."/>
            <person name="Albert V.A."/>
            <person name="Aono N."/>
            <person name="Aoyama T."/>
            <person name="Ambrose B.A."/>
            <person name="Ashton N.W."/>
            <person name="Axtell M.J."/>
            <person name="Barker E."/>
            <person name="Barker M.S."/>
            <person name="Bennetzen J.L."/>
            <person name="Bonawitz N.D."/>
            <person name="Chapple C."/>
            <person name="Cheng C."/>
            <person name="Correa L.G."/>
            <person name="Dacre M."/>
            <person name="DeBarry J."/>
            <person name="Dreyer I."/>
            <person name="Elias M."/>
            <person name="Engstrom E.M."/>
            <person name="Estelle M."/>
            <person name="Feng L."/>
            <person name="Finet C."/>
            <person name="Floyd S.K."/>
            <person name="Frommer W.B."/>
            <person name="Fujita T."/>
            <person name="Gramzow L."/>
            <person name="Gutensohn M."/>
            <person name="Harholt J."/>
            <person name="Hattori M."/>
            <person name="Heyl A."/>
            <person name="Hirai T."/>
            <person name="Hiwatashi Y."/>
            <person name="Ishikawa M."/>
            <person name="Iwata M."/>
            <person name="Karol K.G."/>
            <person name="Koehler B."/>
            <person name="Kolukisaoglu U."/>
            <person name="Kubo M."/>
            <person name="Kurata T."/>
            <person name="Lalonde S."/>
            <person name="Li K."/>
            <person name="Li Y."/>
            <person name="Litt A."/>
            <person name="Lyons E."/>
            <person name="Manning G."/>
            <person name="Maruyama T."/>
            <person name="Michael T.P."/>
            <person name="Mikami K."/>
            <person name="Miyazaki S."/>
            <person name="Morinaga S."/>
            <person name="Murata T."/>
            <person name="Mueller-Roeber B."/>
            <person name="Nelson D.R."/>
            <person name="Obara M."/>
            <person name="Oguri Y."/>
            <person name="Olmstead R.G."/>
            <person name="Onodera N."/>
            <person name="Petersen B.L."/>
            <person name="Pils B."/>
            <person name="Prigge M."/>
            <person name="Rensing S.A."/>
            <person name="Riano-Pachon D.M."/>
            <person name="Roberts A.W."/>
            <person name="Sato Y."/>
            <person name="Scheller H.V."/>
            <person name="Schulz B."/>
            <person name="Schulz C."/>
            <person name="Shakirov E.V."/>
            <person name="Shibagaki N."/>
            <person name="Shinohara N."/>
            <person name="Shippen D.E."/>
            <person name="Soerensen I."/>
            <person name="Sotooka R."/>
            <person name="Sugimoto N."/>
            <person name="Sugita M."/>
            <person name="Sumikawa N."/>
            <person name="Tanurdzic M."/>
            <person name="Theissen G."/>
            <person name="Ulvskov P."/>
            <person name="Wakazuki S."/>
            <person name="Weng J.K."/>
            <person name="Willats W.W."/>
            <person name="Wipf D."/>
            <person name="Wolf P.G."/>
            <person name="Yang L."/>
            <person name="Zimmer A.D."/>
            <person name="Zhu Q."/>
            <person name="Mitros T."/>
            <person name="Hellsten U."/>
            <person name="Loque D."/>
            <person name="Otillar R."/>
            <person name="Salamov A."/>
            <person name="Schmutz J."/>
            <person name="Shapiro H."/>
            <person name="Lindquist E."/>
            <person name="Lucas S."/>
            <person name="Rokhsar D."/>
            <person name="Grigoriev I.V."/>
        </authorList>
    </citation>
    <scope>NUCLEOTIDE SEQUENCE [LARGE SCALE GENOMIC DNA]</scope>
</reference>
<dbReference type="FunCoup" id="D8T182">
    <property type="interactions" value="4011"/>
</dbReference>
<keyword evidence="2" id="KW-0175">Coiled coil</keyword>
<evidence type="ECO:0000313" key="5">
    <source>
        <dbReference type="EMBL" id="EFJ09596.1"/>
    </source>
</evidence>
<dbReference type="Pfam" id="PF08158">
    <property type="entry name" value="SDA1_HEAT"/>
    <property type="match status" value="1"/>
</dbReference>
<dbReference type="GO" id="GO:0042273">
    <property type="term" value="P:ribosomal large subunit biogenesis"/>
    <property type="evidence" value="ECO:0000318"/>
    <property type="project" value="GO_Central"/>
</dbReference>
<evidence type="ECO:0000259" key="4">
    <source>
        <dbReference type="Pfam" id="PF08158"/>
    </source>
</evidence>
<dbReference type="OMA" id="AMYKTYK"/>
<dbReference type="STRING" id="88036.D8T182"/>
<proteinExistence type="inferred from homology"/>
<keyword evidence="1" id="KW-0690">Ribosome biogenesis</keyword>
<dbReference type="Gramene" id="EFJ09596">
    <property type="protein sequence ID" value="EFJ09596"/>
    <property type="gene ID" value="SELMODRAFT_129693"/>
</dbReference>
<protein>
    <recommendedName>
        <fullName evidence="1">Protein SDA1</fullName>
    </recommendedName>
</protein>
<dbReference type="InterPro" id="IPR012977">
    <property type="entry name" value="SDA1_N"/>
</dbReference>
<dbReference type="KEGG" id="smo:SELMODRAFT_129693"/>
<dbReference type="GO" id="GO:0005730">
    <property type="term" value="C:nucleolus"/>
    <property type="evidence" value="ECO:0000318"/>
    <property type="project" value="GO_Central"/>
</dbReference>
<organism evidence="6">
    <name type="scientific">Selaginella moellendorffii</name>
    <name type="common">Spikemoss</name>
    <dbReference type="NCBI Taxonomy" id="88036"/>
    <lineage>
        <taxon>Eukaryota</taxon>
        <taxon>Viridiplantae</taxon>
        <taxon>Streptophyta</taxon>
        <taxon>Embryophyta</taxon>
        <taxon>Tracheophyta</taxon>
        <taxon>Lycopodiopsida</taxon>
        <taxon>Selaginellales</taxon>
        <taxon>Selaginellaceae</taxon>
        <taxon>Selaginella</taxon>
    </lineage>
</organism>
<dbReference type="eggNOG" id="KOG2229">
    <property type="taxonomic scope" value="Eukaryota"/>
</dbReference>
<dbReference type="Proteomes" id="UP000001514">
    <property type="component" value="Unassembled WGS sequence"/>
</dbReference>
<accession>D8T182</accession>
<keyword evidence="1" id="KW-0653">Protein transport</keyword>
<dbReference type="HOGENOM" id="CLU_009161_1_0_1"/>
<feature type="region of interest" description="Disordered" evidence="3">
    <location>
        <begin position="466"/>
        <end position="534"/>
    </location>
</feature>
<dbReference type="EMBL" id="GL377661">
    <property type="protein sequence ID" value="EFJ09596.1"/>
    <property type="molecule type" value="Genomic_DNA"/>
</dbReference>
<comment type="similarity">
    <text evidence="1">Belongs to the SDA1 family.</text>
</comment>
<dbReference type="GO" id="GO:0015031">
    <property type="term" value="P:protein transport"/>
    <property type="evidence" value="ECO:0007669"/>
    <property type="project" value="UniProtKB-KW"/>
</dbReference>
<evidence type="ECO:0000256" key="1">
    <source>
        <dbReference type="RuleBase" id="RU365057"/>
    </source>
</evidence>
<dbReference type="InterPro" id="IPR016024">
    <property type="entry name" value="ARM-type_fold"/>
</dbReference>
<keyword evidence="1" id="KW-0813">Transport</keyword>
<comment type="subcellular location">
    <subcellularLocation>
        <location evidence="1">Nucleus</location>
        <location evidence="1">Nucleolus</location>
    </subcellularLocation>
</comment>
<dbReference type="InterPro" id="IPR027312">
    <property type="entry name" value="Sda1"/>
</dbReference>
<dbReference type="AlphaFoldDB" id="D8T182"/>
<feature type="domain" description="SDA1 N-terminal" evidence="4">
    <location>
        <begin position="74"/>
        <end position="398"/>
    </location>
</feature>
<feature type="region of interest" description="Disordered" evidence="3">
    <location>
        <begin position="241"/>
        <end position="260"/>
    </location>
</feature>
<dbReference type="PANTHER" id="PTHR12730">
    <property type="entry name" value="HSDA/SDA1-RELATED"/>
    <property type="match status" value="1"/>
</dbReference>
<evidence type="ECO:0000313" key="6">
    <source>
        <dbReference type="Proteomes" id="UP000001514"/>
    </source>
</evidence>
<gene>
    <name evidence="5" type="ORF">SELMODRAFT_129693</name>
</gene>